<dbReference type="AlphaFoldDB" id="A0AAD7VZA0"/>
<dbReference type="EMBL" id="JAINUG010000634">
    <property type="protein sequence ID" value="KAJ8362583.1"/>
    <property type="molecule type" value="Genomic_DNA"/>
</dbReference>
<keyword evidence="2" id="KW-1185">Reference proteome</keyword>
<proteinExistence type="predicted"/>
<evidence type="ECO:0000313" key="2">
    <source>
        <dbReference type="Proteomes" id="UP001221898"/>
    </source>
</evidence>
<reference evidence="1" key="1">
    <citation type="journal article" date="2023" name="Science">
        <title>Genome structures resolve the early diversification of teleost fishes.</title>
        <authorList>
            <person name="Parey E."/>
            <person name="Louis A."/>
            <person name="Montfort J."/>
            <person name="Bouchez O."/>
            <person name="Roques C."/>
            <person name="Iampietro C."/>
            <person name="Lluch J."/>
            <person name="Castinel A."/>
            <person name="Donnadieu C."/>
            <person name="Desvignes T."/>
            <person name="Floi Bucao C."/>
            <person name="Jouanno E."/>
            <person name="Wen M."/>
            <person name="Mejri S."/>
            <person name="Dirks R."/>
            <person name="Jansen H."/>
            <person name="Henkel C."/>
            <person name="Chen W.J."/>
            <person name="Zahm M."/>
            <person name="Cabau C."/>
            <person name="Klopp C."/>
            <person name="Thompson A.W."/>
            <person name="Robinson-Rechavi M."/>
            <person name="Braasch I."/>
            <person name="Lecointre G."/>
            <person name="Bobe J."/>
            <person name="Postlethwait J.H."/>
            <person name="Berthelot C."/>
            <person name="Roest Crollius H."/>
            <person name="Guiguen Y."/>
        </authorList>
    </citation>
    <scope>NUCLEOTIDE SEQUENCE</scope>
    <source>
        <strain evidence="1">NC1722</strain>
    </source>
</reference>
<comment type="caution">
    <text evidence="1">The sequence shown here is derived from an EMBL/GenBank/DDBJ whole genome shotgun (WGS) entry which is preliminary data.</text>
</comment>
<accession>A0AAD7VZA0</accession>
<protein>
    <submittedName>
        <fullName evidence="1">Uncharacterized protein</fullName>
    </submittedName>
</protein>
<organism evidence="1 2">
    <name type="scientific">Aldrovandia affinis</name>
    <dbReference type="NCBI Taxonomy" id="143900"/>
    <lineage>
        <taxon>Eukaryota</taxon>
        <taxon>Metazoa</taxon>
        <taxon>Chordata</taxon>
        <taxon>Craniata</taxon>
        <taxon>Vertebrata</taxon>
        <taxon>Euteleostomi</taxon>
        <taxon>Actinopterygii</taxon>
        <taxon>Neopterygii</taxon>
        <taxon>Teleostei</taxon>
        <taxon>Notacanthiformes</taxon>
        <taxon>Halosauridae</taxon>
        <taxon>Aldrovandia</taxon>
    </lineage>
</organism>
<dbReference type="Proteomes" id="UP001221898">
    <property type="component" value="Unassembled WGS sequence"/>
</dbReference>
<gene>
    <name evidence="1" type="ORF">AAFF_G00367810</name>
</gene>
<evidence type="ECO:0000313" key="1">
    <source>
        <dbReference type="EMBL" id="KAJ8362583.1"/>
    </source>
</evidence>
<name>A0AAD7VZA0_9TELE</name>
<sequence>MAVLSRDPESSSVLQANVRVVGVSGSVLLQEASFKVCEHAVHVHQNSQSLACAWRHFRS</sequence>